<dbReference type="HOGENOM" id="CLU_2236992_0_0_1"/>
<dbReference type="EMBL" id="KL197712">
    <property type="protein sequence ID" value="KDQ61682.1"/>
    <property type="molecule type" value="Genomic_DNA"/>
</dbReference>
<name>A0A067QDV2_9AGAM</name>
<sequence>MLPRHLKTMEESDGMRAISRASAAVSTTVSSATEPIRNTAAYKILADTVIDALDDNGSAKLKHAGFEEKEAQRKRRALRLLWCNRWNHVSHPQSTTLSIDSFAPY</sequence>
<gene>
    <name evidence="1" type="ORF">JAAARDRAFT_204138</name>
</gene>
<accession>A0A067QDV2</accession>
<dbReference type="OrthoDB" id="10544564at2759"/>
<keyword evidence="2" id="KW-1185">Reference proteome</keyword>
<reference evidence="2" key="1">
    <citation type="journal article" date="2014" name="Proc. Natl. Acad. Sci. U.S.A.">
        <title>Extensive sampling of basidiomycete genomes demonstrates inadequacy of the white-rot/brown-rot paradigm for wood decay fungi.</title>
        <authorList>
            <person name="Riley R."/>
            <person name="Salamov A.A."/>
            <person name="Brown D.W."/>
            <person name="Nagy L.G."/>
            <person name="Floudas D."/>
            <person name="Held B.W."/>
            <person name="Levasseur A."/>
            <person name="Lombard V."/>
            <person name="Morin E."/>
            <person name="Otillar R."/>
            <person name="Lindquist E.A."/>
            <person name="Sun H."/>
            <person name="LaButti K.M."/>
            <person name="Schmutz J."/>
            <person name="Jabbour D."/>
            <person name="Luo H."/>
            <person name="Baker S.E."/>
            <person name="Pisabarro A.G."/>
            <person name="Walton J.D."/>
            <person name="Blanchette R.A."/>
            <person name="Henrissat B."/>
            <person name="Martin F."/>
            <person name="Cullen D."/>
            <person name="Hibbett D.S."/>
            <person name="Grigoriev I.V."/>
        </authorList>
    </citation>
    <scope>NUCLEOTIDE SEQUENCE [LARGE SCALE GENOMIC DNA]</scope>
    <source>
        <strain evidence="2">MUCL 33604</strain>
    </source>
</reference>
<dbReference type="InParanoid" id="A0A067QDV2"/>
<organism evidence="1 2">
    <name type="scientific">Jaapia argillacea MUCL 33604</name>
    <dbReference type="NCBI Taxonomy" id="933084"/>
    <lineage>
        <taxon>Eukaryota</taxon>
        <taxon>Fungi</taxon>
        <taxon>Dikarya</taxon>
        <taxon>Basidiomycota</taxon>
        <taxon>Agaricomycotina</taxon>
        <taxon>Agaricomycetes</taxon>
        <taxon>Agaricomycetidae</taxon>
        <taxon>Jaapiales</taxon>
        <taxon>Jaapiaceae</taxon>
        <taxon>Jaapia</taxon>
    </lineage>
</organism>
<evidence type="ECO:0000313" key="1">
    <source>
        <dbReference type="EMBL" id="KDQ61682.1"/>
    </source>
</evidence>
<dbReference type="AlphaFoldDB" id="A0A067QDV2"/>
<proteinExistence type="predicted"/>
<protein>
    <submittedName>
        <fullName evidence="1">Uncharacterized protein</fullName>
    </submittedName>
</protein>
<dbReference type="Proteomes" id="UP000027265">
    <property type="component" value="Unassembled WGS sequence"/>
</dbReference>
<evidence type="ECO:0000313" key="2">
    <source>
        <dbReference type="Proteomes" id="UP000027265"/>
    </source>
</evidence>
<dbReference type="STRING" id="933084.A0A067QDV2"/>